<protein>
    <submittedName>
        <fullName evidence="5">Amine oxidase</fullName>
    </submittedName>
</protein>
<organism evidence="5 6">
    <name type="scientific">Gordonia spumicola</name>
    <dbReference type="NCBI Taxonomy" id="589161"/>
    <lineage>
        <taxon>Bacteria</taxon>
        <taxon>Bacillati</taxon>
        <taxon>Actinomycetota</taxon>
        <taxon>Actinomycetes</taxon>
        <taxon>Mycobacteriales</taxon>
        <taxon>Gordoniaceae</taxon>
        <taxon>Gordonia</taxon>
    </lineage>
</organism>
<name>A0A7I9V6D1_9ACTN</name>
<evidence type="ECO:0000256" key="2">
    <source>
        <dbReference type="ARBA" id="ARBA00023002"/>
    </source>
</evidence>
<gene>
    <name evidence="5" type="ORF">nbrc107696_13910</name>
</gene>
<comment type="cofactor">
    <cofactor evidence="1">
        <name>FAD</name>
        <dbReference type="ChEBI" id="CHEBI:57692"/>
    </cofactor>
</comment>
<feature type="domain" description="Amine oxidase" evidence="4">
    <location>
        <begin position="15"/>
        <end position="443"/>
    </location>
</feature>
<feature type="binding site" evidence="3">
    <location>
        <begin position="35"/>
        <end position="36"/>
    </location>
    <ligand>
        <name>FAD</name>
        <dbReference type="ChEBI" id="CHEBI:57692"/>
    </ligand>
</feature>
<evidence type="ECO:0000259" key="4">
    <source>
        <dbReference type="Pfam" id="PF01593"/>
    </source>
</evidence>
<dbReference type="PANTHER" id="PTHR10742">
    <property type="entry name" value="FLAVIN MONOAMINE OXIDASE"/>
    <property type="match status" value="1"/>
</dbReference>
<dbReference type="PANTHER" id="PTHR10742:SF410">
    <property type="entry name" value="LYSINE-SPECIFIC HISTONE DEMETHYLASE 2"/>
    <property type="match status" value="1"/>
</dbReference>
<dbReference type="RefSeq" id="WP_161894811.1">
    <property type="nucleotide sequence ID" value="NZ_BJOV01000003.1"/>
</dbReference>
<keyword evidence="2" id="KW-0560">Oxidoreductase</keyword>
<comment type="caution">
    <text evidence="5">The sequence shown here is derived from an EMBL/GenBank/DDBJ whole genome shotgun (WGS) entry which is preliminary data.</text>
</comment>
<evidence type="ECO:0000256" key="1">
    <source>
        <dbReference type="ARBA" id="ARBA00001974"/>
    </source>
</evidence>
<keyword evidence="6" id="KW-1185">Reference proteome</keyword>
<dbReference type="PRINTS" id="PR00757">
    <property type="entry name" value="AMINEOXDASEF"/>
</dbReference>
<dbReference type="Gene3D" id="3.50.50.60">
    <property type="entry name" value="FAD/NAD(P)-binding domain"/>
    <property type="match status" value="1"/>
</dbReference>
<dbReference type="Pfam" id="PF01593">
    <property type="entry name" value="Amino_oxidase"/>
    <property type="match status" value="1"/>
</dbReference>
<accession>A0A7I9V6D1</accession>
<dbReference type="InterPro" id="IPR050281">
    <property type="entry name" value="Flavin_monoamine_oxidase"/>
</dbReference>
<dbReference type="OrthoDB" id="9767561at2"/>
<dbReference type="InterPro" id="IPR001613">
    <property type="entry name" value="Flavin_amine_oxidase"/>
</dbReference>
<evidence type="ECO:0000313" key="6">
    <source>
        <dbReference type="Proteomes" id="UP000444960"/>
    </source>
</evidence>
<dbReference type="Proteomes" id="UP000444960">
    <property type="component" value="Unassembled WGS sequence"/>
</dbReference>
<dbReference type="EMBL" id="BJOV01000003">
    <property type="protein sequence ID" value="GEE00945.1"/>
    <property type="molecule type" value="Genomic_DNA"/>
</dbReference>
<feature type="binding site" evidence="3">
    <location>
        <position position="347"/>
    </location>
    <ligand>
        <name>substrate</name>
    </ligand>
</feature>
<proteinExistence type="predicted"/>
<evidence type="ECO:0000313" key="5">
    <source>
        <dbReference type="EMBL" id="GEE00945.1"/>
    </source>
</evidence>
<dbReference type="SUPFAM" id="SSF51905">
    <property type="entry name" value="FAD/NAD(P)-binding domain"/>
    <property type="match status" value="1"/>
</dbReference>
<dbReference type="InterPro" id="IPR002937">
    <property type="entry name" value="Amino_oxidase"/>
</dbReference>
<evidence type="ECO:0000256" key="3">
    <source>
        <dbReference type="PIRSR" id="PIRSR601613-1"/>
    </source>
</evidence>
<dbReference type="AlphaFoldDB" id="A0A7I9V6D1"/>
<dbReference type="InterPro" id="IPR036188">
    <property type="entry name" value="FAD/NAD-bd_sf"/>
</dbReference>
<sequence>MTRTEADVVVIGGGMAGLVAATTLAAQGKDIVVLEAAERIGGRVESVRKGDYWLNVGTQFTEGTGTLIDKLDEHGIVRGTLAGKKIGLDLGDGEVLDTGNPVSLMLNAAMTMSDRIGLAKVGARIINGAVWLDPRFENTALGRRYRAFLDKKTGDYLLGGVRSDVARAMVQAWSGQWMGCDPEETAAGQFVFSVGMAIADPAKVPNFSLPEGGNQTLTDVLASDLGDRVRLGSTVRAVHWADDSVTVHYADADGVHELHAQRAVIAVPADIAAALLPELPPSYRTALDQISYGRYVIVGYFTEENGPARWDDFYGVSTPTRAFQAMFNHAAALRTGERRPGGALACFAGGSKADALMDLSDDEIVDRFNRDLLEVYPELEGKLGTPIVRKHHRVVPYWGPGGRATLPTLREPLGPIHFAGDYLLDVPSLADAAESGERAAQAIAAGLRP</sequence>
<reference evidence="6" key="1">
    <citation type="submission" date="2019-06" db="EMBL/GenBank/DDBJ databases">
        <title>Gordonia isolated from sludge of a wastewater treatment plant.</title>
        <authorList>
            <person name="Tamura T."/>
            <person name="Aoyama K."/>
            <person name="Kang Y."/>
            <person name="Saito S."/>
            <person name="Akiyama N."/>
            <person name="Yazawa K."/>
            <person name="Gonoi T."/>
            <person name="Mikami Y."/>
        </authorList>
    </citation>
    <scope>NUCLEOTIDE SEQUENCE [LARGE SCALE GENOMIC DNA]</scope>
    <source>
        <strain evidence="6">NBRC 107696</strain>
    </source>
</reference>
<dbReference type="GO" id="GO:0016491">
    <property type="term" value="F:oxidoreductase activity"/>
    <property type="evidence" value="ECO:0007669"/>
    <property type="project" value="UniProtKB-KW"/>
</dbReference>
<feature type="binding site" evidence="3">
    <location>
        <position position="235"/>
    </location>
    <ligand>
        <name>FAD</name>
        <dbReference type="ChEBI" id="CHEBI:57692"/>
    </ligand>
</feature>